<dbReference type="STRING" id="2017.SAMN05444320_103123"/>
<dbReference type="AlphaFoldDB" id="A0A1M5AHK1"/>
<dbReference type="PANTHER" id="PTHR30160">
    <property type="entry name" value="TETRAACYLDISACCHARIDE 4'-KINASE-RELATED"/>
    <property type="match status" value="1"/>
</dbReference>
<dbReference type="Gene3D" id="3.40.50.2000">
    <property type="entry name" value="Glycogen Phosphorylase B"/>
    <property type="match status" value="2"/>
</dbReference>
<dbReference type="Proteomes" id="UP000184501">
    <property type="component" value="Unassembled WGS sequence"/>
</dbReference>
<evidence type="ECO:0000313" key="3">
    <source>
        <dbReference type="EMBL" id="SHF29769.1"/>
    </source>
</evidence>
<keyword evidence="1" id="KW-0328">Glycosyltransferase</keyword>
<dbReference type="RefSeq" id="WP_073481279.1">
    <property type="nucleotide sequence ID" value="NZ_FQVN01000003.1"/>
</dbReference>
<dbReference type="Pfam" id="PF01075">
    <property type="entry name" value="Glyco_transf_9"/>
    <property type="match status" value="1"/>
</dbReference>
<name>A0A1M5AHK1_STRHI</name>
<keyword evidence="2 3" id="KW-0808">Transferase</keyword>
<gene>
    <name evidence="3" type="ORF">SAMN05444320_103123</name>
</gene>
<evidence type="ECO:0000256" key="2">
    <source>
        <dbReference type="ARBA" id="ARBA00022679"/>
    </source>
</evidence>
<proteinExistence type="predicted"/>
<sequence length="345" mass="35404">MTDRVLVARLDSDGDVLLAGPAVRAAAAGRGEPAEVTLLCSPRGEQAARLLPGVAEVLTWPCPWIDPEPEPVRPADVARLVDRVARLRPAVALVLTSFHQSPLPLALLLRLAGVPEIAAVSTDYPGALLDHRLRPDVDVDEDLPEPERALAVAASAGFRLPPGDDGGLAVTPPPDVTDLVGRAPYLVLHPGATVPARAWQPERCAEAVRALTAAGHRVVVTGAPGERELTARVAGRHGLDLGGATTFAQLAGVLAGADAVVVGNTGPAHLAAAVGTPVVSLFAPVVPAARWAPYAVPHVLLGEQDAPCRGTRARRCPVPGHPCLGSVTAGDVVAAVQRLAKGVAA</sequence>
<dbReference type="GO" id="GO:0008713">
    <property type="term" value="F:ADP-heptose-lipopolysaccharide heptosyltransferase activity"/>
    <property type="evidence" value="ECO:0007669"/>
    <property type="project" value="TreeGrafter"/>
</dbReference>
<dbReference type="InterPro" id="IPR002201">
    <property type="entry name" value="Glyco_trans_9"/>
</dbReference>
<dbReference type="CDD" id="cd03789">
    <property type="entry name" value="GT9_LPS_heptosyltransferase"/>
    <property type="match status" value="1"/>
</dbReference>
<dbReference type="GO" id="GO:0009244">
    <property type="term" value="P:lipopolysaccharide core region biosynthetic process"/>
    <property type="evidence" value="ECO:0007669"/>
    <property type="project" value="TreeGrafter"/>
</dbReference>
<dbReference type="OrthoDB" id="9783989at2"/>
<evidence type="ECO:0000313" key="4">
    <source>
        <dbReference type="Proteomes" id="UP000184501"/>
    </source>
</evidence>
<dbReference type="GO" id="GO:0005829">
    <property type="term" value="C:cytosol"/>
    <property type="evidence" value="ECO:0007669"/>
    <property type="project" value="TreeGrafter"/>
</dbReference>
<dbReference type="PANTHER" id="PTHR30160:SF1">
    <property type="entry name" value="LIPOPOLYSACCHARIDE 1,2-N-ACETYLGLUCOSAMINETRANSFERASE-RELATED"/>
    <property type="match status" value="1"/>
</dbReference>
<accession>A0A1M5AHK1</accession>
<dbReference type="EMBL" id="FQVN01000003">
    <property type="protein sequence ID" value="SHF29769.1"/>
    <property type="molecule type" value="Genomic_DNA"/>
</dbReference>
<dbReference type="InterPro" id="IPR051199">
    <property type="entry name" value="LPS_LOS_Heptosyltrfase"/>
</dbReference>
<evidence type="ECO:0000256" key="1">
    <source>
        <dbReference type="ARBA" id="ARBA00022676"/>
    </source>
</evidence>
<reference evidence="3 4" key="1">
    <citation type="submission" date="2016-11" db="EMBL/GenBank/DDBJ databases">
        <authorList>
            <person name="Jaros S."/>
            <person name="Januszkiewicz K."/>
            <person name="Wedrychowicz H."/>
        </authorList>
    </citation>
    <scope>NUCLEOTIDE SEQUENCE [LARGE SCALE GENOMIC DNA]</scope>
    <source>
        <strain evidence="3 4">DSM 44523</strain>
    </source>
</reference>
<dbReference type="SUPFAM" id="SSF53756">
    <property type="entry name" value="UDP-Glycosyltransferase/glycogen phosphorylase"/>
    <property type="match status" value="1"/>
</dbReference>
<organism evidence="3 4">
    <name type="scientific">Streptoalloteichus hindustanus</name>
    <dbReference type="NCBI Taxonomy" id="2017"/>
    <lineage>
        <taxon>Bacteria</taxon>
        <taxon>Bacillati</taxon>
        <taxon>Actinomycetota</taxon>
        <taxon>Actinomycetes</taxon>
        <taxon>Pseudonocardiales</taxon>
        <taxon>Pseudonocardiaceae</taxon>
        <taxon>Streptoalloteichus</taxon>
    </lineage>
</organism>
<protein>
    <submittedName>
        <fullName evidence="3">ADP-heptose:LPS heptosyltransferase</fullName>
    </submittedName>
</protein>
<keyword evidence="4" id="KW-1185">Reference proteome</keyword>